<feature type="region of interest" description="Disordered" evidence="1">
    <location>
        <begin position="1"/>
        <end position="48"/>
    </location>
</feature>
<evidence type="ECO:0000313" key="2">
    <source>
        <dbReference type="EMBL" id="GIX88561.1"/>
    </source>
</evidence>
<dbReference type="EMBL" id="BPLR01021336">
    <property type="protein sequence ID" value="GIX88561.1"/>
    <property type="molecule type" value="Genomic_DNA"/>
</dbReference>
<accession>A0AAV4NUX4</accession>
<sequence length="118" mass="13198">MAANFGNVRSSKESPNPLPVDEFHSSSHENRRLLVRGERNETKRSSFSKSQELLLTLMYAKGAPLTTTMGYFYHPRVSPPVSGIPLLKCEDPFMVPNSGIILMESAQPTSHSAYPFVW</sequence>
<feature type="compositionally biased region" description="Basic and acidic residues" evidence="1">
    <location>
        <begin position="21"/>
        <end position="44"/>
    </location>
</feature>
<organism evidence="2 3">
    <name type="scientific">Caerostris extrusa</name>
    <name type="common">Bark spider</name>
    <name type="synonym">Caerostris bankana</name>
    <dbReference type="NCBI Taxonomy" id="172846"/>
    <lineage>
        <taxon>Eukaryota</taxon>
        <taxon>Metazoa</taxon>
        <taxon>Ecdysozoa</taxon>
        <taxon>Arthropoda</taxon>
        <taxon>Chelicerata</taxon>
        <taxon>Arachnida</taxon>
        <taxon>Araneae</taxon>
        <taxon>Araneomorphae</taxon>
        <taxon>Entelegynae</taxon>
        <taxon>Araneoidea</taxon>
        <taxon>Araneidae</taxon>
        <taxon>Caerostris</taxon>
    </lineage>
</organism>
<dbReference type="AlphaFoldDB" id="A0AAV4NUX4"/>
<protein>
    <submittedName>
        <fullName evidence="2">Uncharacterized protein</fullName>
    </submittedName>
</protein>
<dbReference type="Proteomes" id="UP001054945">
    <property type="component" value="Unassembled WGS sequence"/>
</dbReference>
<keyword evidence="3" id="KW-1185">Reference proteome</keyword>
<name>A0AAV4NUX4_CAEEX</name>
<proteinExistence type="predicted"/>
<evidence type="ECO:0000313" key="3">
    <source>
        <dbReference type="Proteomes" id="UP001054945"/>
    </source>
</evidence>
<reference evidence="2 3" key="1">
    <citation type="submission" date="2021-06" db="EMBL/GenBank/DDBJ databases">
        <title>Caerostris extrusa draft genome.</title>
        <authorList>
            <person name="Kono N."/>
            <person name="Arakawa K."/>
        </authorList>
    </citation>
    <scope>NUCLEOTIDE SEQUENCE [LARGE SCALE GENOMIC DNA]</scope>
</reference>
<gene>
    <name evidence="2" type="ORF">CEXT_352551</name>
</gene>
<evidence type="ECO:0000256" key="1">
    <source>
        <dbReference type="SAM" id="MobiDB-lite"/>
    </source>
</evidence>
<comment type="caution">
    <text evidence="2">The sequence shown here is derived from an EMBL/GenBank/DDBJ whole genome shotgun (WGS) entry which is preliminary data.</text>
</comment>